<dbReference type="EMBL" id="JAEHOD010000003">
    <property type="protein sequence ID" value="KAG2453584.1"/>
    <property type="molecule type" value="Genomic_DNA"/>
</dbReference>
<evidence type="ECO:0000313" key="5">
    <source>
        <dbReference type="Proteomes" id="UP000613740"/>
    </source>
</evidence>
<dbReference type="InterPro" id="IPR013783">
    <property type="entry name" value="Ig-like_fold"/>
</dbReference>
<feature type="region of interest" description="Disordered" evidence="3">
    <location>
        <begin position="943"/>
        <end position="969"/>
    </location>
</feature>
<accession>A0A835WSV5</accession>
<dbReference type="InterPro" id="IPR014756">
    <property type="entry name" value="Ig_E-set"/>
</dbReference>
<name>A0A835WSV5_9CHLO</name>
<protein>
    <submittedName>
        <fullName evidence="4">Uncharacterized protein</fullName>
    </submittedName>
</protein>
<dbReference type="Pfam" id="PF02493">
    <property type="entry name" value="MORN"/>
    <property type="match status" value="11"/>
</dbReference>
<evidence type="ECO:0000313" key="4">
    <source>
        <dbReference type="EMBL" id="KAG2453584.1"/>
    </source>
</evidence>
<dbReference type="PROSITE" id="PS50194">
    <property type="entry name" value="FILAMIN_REPEAT"/>
    <property type="match status" value="1"/>
</dbReference>
<organism evidence="4 5">
    <name type="scientific">Chlamydomonas schloesseri</name>
    <dbReference type="NCBI Taxonomy" id="2026947"/>
    <lineage>
        <taxon>Eukaryota</taxon>
        <taxon>Viridiplantae</taxon>
        <taxon>Chlorophyta</taxon>
        <taxon>core chlorophytes</taxon>
        <taxon>Chlorophyceae</taxon>
        <taxon>CS clade</taxon>
        <taxon>Chlamydomonadales</taxon>
        <taxon>Chlamydomonadaceae</taxon>
        <taxon>Chlamydomonas</taxon>
    </lineage>
</organism>
<feature type="compositionally biased region" description="Low complexity" evidence="3">
    <location>
        <begin position="1"/>
        <end position="28"/>
    </location>
</feature>
<dbReference type="GO" id="GO:0016020">
    <property type="term" value="C:membrane"/>
    <property type="evidence" value="ECO:0007669"/>
    <property type="project" value="UniProtKB-ARBA"/>
</dbReference>
<dbReference type="Gene3D" id="2.60.40.10">
    <property type="entry name" value="Immunoglobulins"/>
    <property type="match status" value="2"/>
</dbReference>
<comment type="caution">
    <text evidence="4">The sequence shown here is derived from an EMBL/GenBank/DDBJ whole genome shotgun (WGS) entry which is preliminary data.</text>
</comment>
<feature type="compositionally biased region" description="Low complexity" evidence="3">
    <location>
        <begin position="787"/>
        <end position="798"/>
    </location>
</feature>
<dbReference type="Proteomes" id="UP000613740">
    <property type="component" value="Unassembled WGS sequence"/>
</dbReference>
<dbReference type="SUPFAM" id="SSF81296">
    <property type="entry name" value="E set domains"/>
    <property type="match status" value="1"/>
</dbReference>
<feature type="compositionally biased region" description="Gly residues" evidence="3">
    <location>
        <begin position="150"/>
        <end position="160"/>
    </location>
</feature>
<dbReference type="AlphaFoldDB" id="A0A835WSV5"/>
<proteinExistence type="predicted"/>
<feature type="region of interest" description="Disordered" evidence="3">
    <location>
        <begin position="148"/>
        <end position="169"/>
    </location>
</feature>
<keyword evidence="5" id="KW-1185">Reference proteome</keyword>
<feature type="region of interest" description="Disordered" evidence="3">
    <location>
        <begin position="774"/>
        <end position="798"/>
    </location>
</feature>
<dbReference type="InterPro" id="IPR003409">
    <property type="entry name" value="MORN"/>
</dbReference>
<dbReference type="SUPFAM" id="SSF82185">
    <property type="entry name" value="Histone H3 K4-specific methyltransferase SET7/9 N-terminal domain"/>
    <property type="match status" value="3"/>
</dbReference>
<feature type="compositionally biased region" description="Low complexity" evidence="3">
    <location>
        <begin position="849"/>
        <end position="864"/>
    </location>
</feature>
<evidence type="ECO:0000256" key="2">
    <source>
        <dbReference type="PROSITE-ProRule" id="PRU00087"/>
    </source>
</evidence>
<sequence length="1061" mass="108194">MTAATAQPPAAAIARGSNSTSTSCSNGRAKVVAPGLTPGDRYEGAVDAHGQPHGLGTVWYGCGGRHEGRWRHGLRHGQGAYEAADGFAYLGTFVEDVAEGFGWARLANGGEYEGEWRAGRRHGWGLYVHRSAAAAAAAAAAAVQAAAAGSGPGSGVGNSSGRGADSTPGAAGAAAGGVMVYEGQWEDDRMHGLGRLLQAGEVFEGRYCRGRRVEGTWVAADGRTTYTGGFEGGERHGQGQLVEEGVRRYRGQWVRGVQEGAGQCQYADGSSYSGAWRAGAWHGLGEWRERGPPAALEAVGVLQGAAVAAAAAATPTAAPAAALAGEALVETGAQSPVGAAAAAAGVGRFLGGAGDQVDGAWYRGEFVEGRREGQGVARLANGDRYRGGWLAGRRHGRGEWVSAAGDRYVGEWAAGERHGQGSCVFANGDKYTGEWRHGQRHGYGEVVFADGVRFRGRWLEDCWVQSLADPLTSRVSGPGMRRAVAGQEARFVIEARDDMGNRRLCGGDCFRVLLRRPSPATLRSLALLPQPATAASAAATAAAALEDETAPGPVVAEGAVSDLDDGTYQVSYTCTAGGLLELHVLLLPPPAEELQQMLLPGAEGEEGPEGEARGDVLRHAAAAAALRGVQQHVGDSPLLLRVAAGPPHAPSSTVVGPGRHGAAAGAGGCWFAVQPRDRWGNQLTRGQMRLLVQQLQAQAQARQQQQQQQLGRRKQRQDHRQQQQKAQAATVAVRGGTDGAGAQLVGVAPLQVELSNGVTHVPLSLDASLLSVEGDGEQQQGPGGAAGSSSSRSGGSSSGAAAAAAEYRFTYTAPATPGLYRLQVVEAATGRHVGGSPFSVRFVPPAAAPGGATAATAATPKTAPDMSPGVADCRGPAQRLVASDSGSGGGPAGGAVSAGLAPAVVEAEAAVLPPRELQQQELQQQPVRDLVSEWGRRAEAALQEAEGPGEGDQEQVAGGGASGGAAADCGRGGSKAKVAAAAAAAAMAREAAAAGISDSERDYIAACASSVPVVADMADLWKVHQLQEERKAQQLVERLLAGAAASQGGAAAADSTAGIMH</sequence>
<evidence type="ECO:0000256" key="1">
    <source>
        <dbReference type="ARBA" id="ARBA00022737"/>
    </source>
</evidence>
<dbReference type="Pfam" id="PF00630">
    <property type="entry name" value="Filamin"/>
    <property type="match status" value="1"/>
</dbReference>
<reference evidence="4" key="1">
    <citation type="journal article" date="2020" name="bioRxiv">
        <title>Comparative genomics of Chlamydomonas.</title>
        <authorList>
            <person name="Craig R.J."/>
            <person name="Hasan A.R."/>
            <person name="Ness R.W."/>
            <person name="Keightley P.D."/>
        </authorList>
    </citation>
    <scope>NUCLEOTIDE SEQUENCE</scope>
    <source>
        <strain evidence="4">CCAP 11/173</strain>
    </source>
</reference>
<keyword evidence="1" id="KW-0677">Repeat</keyword>
<gene>
    <name evidence="4" type="ORF">HYH02_001802</name>
</gene>
<feature type="region of interest" description="Disordered" evidence="3">
    <location>
        <begin position="849"/>
        <end position="869"/>
    </location>
</feature>
<dbReference type="PANTHER" id="PTHR23084:SF263">
    <property type="entry name" value="MORN REPEAT-CONTAINING PROTEIN 1"/>
    <property type="match status" value="1"/>
</dbReference>
<feature type="region of interest" description="Disordered" evidence="3">
    <location>
        <begin position="703"/>
        <end position="733"/>
    </location>
</feature>
<dbReference type="Gene3D" id="2.20.110.10">
    <property type="entry name" value="Histone H3 K4-specific methyltransferase SET7/9 N-terminal domain"/>
    <property type="match status" value="4"/>
</dbReference>
<feature type="repeat" description="Filamin" evidence="2">
    <location>
        <begin position="465"/>
        <end position="584"/>
    </location>
</feature>
<dbReference type="SMART" id="SM00698">
    <property type="entry name" value="MORN"/>
    <property type="match status" value="12"/>
</dbReference>
<dbReference type="InterPro" id="IPR017868">
    <property type="entry name" value="Filamin/ABP280_repeat-like"/>
</dbReference>
<evidence type="ECO:0000256" key="3">
    <source>
        <dbReference type="SAM" id="MobiDB-lite"/>
    </source>
</evidence>
<dbReference type="OrthoDB" id="270720at2759"/>
<dbReference type="PANTHER" id="PTHR23084">
    <property type="entry name" value="PHOSPHATIDYLINOSITOL-4-PHOSPHATE 5-KINASE RELATED"/>
    <property type="match status" value="1"/>
</dbReference>
<feature type="compositionally biased region" description="Low complexity" evidence="3">
    <location>
        <begin position="723"/>
        <end position="733"/>
    </location>
</feature>
<feature type="region of interest" description="Disordered" evidence="3">
    <location>
        <begin position="1"/>
        <end position="30"/>
    </location>
</feature>